<organism evidence="3">
    <name type="scientific">uncultured bacterium contig00045</name>
    <dbReference type="NCBI Taxonomy" id="1181531"/>
    <lineage>
        <taxon>Bacteria</taxon>
        <taxon>environmental samples</taxon>
    </lineage>
</organism>
<keyword evidence="3" id="KW-0670">Pyruvate</keyword>
<evidence type="ECO:0000313" key="3">
    <source>
        <dbReference type="EMBL" id="AGS52660.1"/>
    </source>
</evidence>
<evidence type="ECO:0000256" key="1">
    <source>
        <dbReference type="ARBA" id="ARBA00023002"/>
    </source>
</evidence>
<proteinExistence type="predicted"/>
<dbReference type="GO" id="GO:0019164">
    <property type="term" value="F:pyruvate synthase activity"/>
    <property type="evidence" value="ECO:0007669"/>
    <property type="project" value="UniProtKB-EC"/>
</dbReference>
<dbReference type="EMBL" id="JQ844204">
    <property type="protein sequence ID" value="AGS52660.1"/>
    <property type="molecule type" value="Genomic_DNA"/>
</dbReference>
<protein>
    <submittedName>
        <fullName evidence="3">Pyruvate:ferredoxin oxidoreductase gamma subunit</fullName>
        <ecNumber evidence="3">1.2.7.1</ecNumber>
    </submittedName>
</protein>
<name>A0A806KII1_9BACT</name>
<dbReference type="PANTHER" id="PTHR43366:SF1">
    <property type="entry name" value="PYRUVATE SYNTHASE SUBUNIT PORC"/>
    <property type="match status" value="1"/>
</dbReference>
<keyword evidence="1 3" id="KW-0560">Oxidoreductase</keyword>
<reference evidence="3" key="1">
    <citation type="submission" date="2012-03" db="EMBL/GenBank/DDBJ databases">
        <title>Functional metagenomics reveals considerable lignocellulase gene clusters in the gut microbiome of a wood-feeding higher termite.</title>
        <authorList>
            <person name="Liu N."/>
        </authorList>
    </citation>
    <scope>NUCLEOTIDE SEQUENCE</scope>
</reference>
<dbReference type="Gene3D" id="3.40.920.10">
    <property type="entry name" value="Pyruvate-ferredoxin oxidoreductase, PFOR, domain III"/>
    <property type="match status" value="1"/>
</dbReference>
<dbReference type="NCBIfam" id="TIGR02175">
    <property type="entry name" value="PorC_KorC"/>
    <property type="match status" value="1"/>
</dbReference>
<sequence length="173" mass="18532">MIEILLHGRGGQGAFTAARILGAAWVQKGETYHALAFPSFGPERRGAPVRAFAKLDLKPINNRSEIQKSDFIVYLDDTLFDDGALTGLKPEGKIVLNTAKKHPDPRIVALDANRIAGEVLGRPIANTAMLGALAALCPEITLAELEAAIATVMPVRLQEKNVAVVRRARGAMA</sequence>
<dbReference type="EC" id="1.2.7.1" evidence="3"/>
<dbReference type="PANTHER" id="PTHR43366">
    <property type="entry name" value="PYRUVATE SYNTHASE SUBUNIT PORC"/>
    <property type="match status" value="1"/>
</dbReference>
<dbReference type="Pfam" id="PF01558">
    <property type="entry name" value="POR"/>
    <property type="match status" value="1"/>
</dbReference>
<dbReference type="InterPro" id="IPR002869">
    <property type="entry name" value="Pyrv_flavodox_OxRed_cen"/>
</dbReference>
<dbReference type="AlphaFoldDB" id="A0A806KII1"/>
<dbReference type="InterPro" id="IPR011894">
    <property type="entry name" value="PorC_KorC"/>
</dbReference>
<dbReference type="InterPro" id="IPR019752">
    <property type="entry name" value="Pyrv/ketoisovalerate_OxRed_cat"/>
</dbReference>
<evidence type="ECO:0000259" key="2">
    <source>
        <dbReference type="Pfam" id="PF01558"/>
    </source>
</evidence>
<accession>A0A806KII1</accession>
<dbReference type="InterPro" id="IPR051626">
    <property type="entry name" value="Oxidoreductase_gamma_subunit"/>
</dbReference>
<dbReference type="SUPFAM" id="SSF53323">
    <property type="entry name" value="Pyruvate-ferredoxin oxidoreductase, PFOR, domain III"/>
    <property type="match status" value="1"/>
</dbReference>
<feature type="domain" description="Pyruvate/ketoisovalerate oxidoreductase catalytic" evidence="2">
    <location>
        <begin position="10"/>
        <end position="169"/>
    </location>
</feature>